<name>A0ABV4E1S1_9GAMM</name>
<keyword evidence="2" id="KW-0540">Nuclease</keyword>
<proteinExistence type="predicted"/>
<evidence type="ECO:0000313" key="2">
    <source>
        <dbReference type="EMBL" id="MEY8768826.1"/>
    </source>
</evidence>
<keyword evidence="2" id="KW-0378">Hydrolase</keyword>
<dbReference type="EMBL" id="JBGFFX010000001">
    <property type="protein sequence ID" value="MEY8768826.1"/>
    <property type="molecule type" value="Genomic_DNA"/>
</dbReference>
<protein>
    <submittedName>
        <fullName evidence="2">HNH endonuclease signature motif containing protein</fullName>
        <ecNumber evidence="2">3.1.-.-</ecNumber>
    </submittedName>
</protein>
<dbReference type="GO" id="GO:0016787">
    <property type="term" value="F:hydrolase activity"/>
    <property type="evidence" value="ECO:0007669"/>
    <property type="project" value="UniProtKB-KW"/>
</dbReference>
<feature type="domain" description="HNH nuclease" evidence="1">
    <location>
        <begin position="216"/>
        <end position="274"/>
    </location>
</feature>
<sequence length="322" mass="36995">MRFNYDLLPGELLPFDEIAERYGQKYPEDKSLTPHGLLSPSTSSKNWIIRAIFASRDIHGALEDVLFISNDNERKNYLQRFEHYLQKQESFLYFRRPPAPAPWNVWKVMGESKVVAMLDPASIMAQSLMAQRGFTLSLLRTDEEDEYWQLYDSQTRPCFEYARQLQFLVVLSSPLLPPTAGVMPGTQVGRRVKARLWQRISQQSFSTAVRERYGACVITGTKVHENASYPWVEACHIVTEENESGFLKDNNVDNGLFLRSDLQRLFASHLLLIDGETGKVSFRHSLPADEELSTAYQDLAGKTCALWEQVPTATRQRLLRLR</sequence>
<accession>A0ABV4E1S1</accession>
<evidence type="ECO:0000259" key="1">
    <source>
        <dbReference type="Pfam" id="PF13391"/>
    </source>
</evidence>
<dbReference type="RefSeq" id="WP_301253399.1">
    <property type="nucleotide sequence ID" value="NZ_JBGFFX010000001.1"/>
</dbReference>
<keyword evidence="3" id="KW-1185">Reference proteome</keyword>
<comment type="caution">
    <text evidence="2">The sequence shown here is derived from an EMBL/GenBank/DDBJ whole genome shotgun (WGS) entry which is preliminary data.</text>
</comment>
<dbReference type="InterPro" id="IPR003615">
    <property type="entry name" value="HNH_nuc"/>
</dbReference>
<dbReference type="EC" id="3.1.-.-" evidence="2"/>
<dbReference type="Proteomes" id="UP001565243">
    <property type="component" value="Unassembled WGS sequence"/>
</dbReference>
<evidence type="ECO:0000313" key="3">
    <source>
        <dbReference type="Proteomes" id="UP001565243"/>
    </source>
</evidence>
<keyword evidence="2" id="KW-0255">Endonuclease</keyword>
<dbReference type="Pfam" id="PF13391">
    <property type="entry name" value="HNH_2"/>
    <property type="match status" value="1"/>
</dbReference>
<dbReference type="GO" id="GO:0004519">
    <property type="term" value="F:endonuclease activity"/>
    <property type="evidence" value="ECO:0007669"/>
    <property type="project" value="UniProtKB-KW"/>
</dbReference>
<gene>
    <name evidence="2" type="ORF">AB6T85_00015</name>
</gene>
<reference evidence="2 3" key="1">
    <citation type="submission" date="2024-07" db="EMBL/GenBank/DDBJ databases">
        <authorList>
            <person name="Hebao G."/>
        </authorList>
    </citation>
    <scope>NUCLEOTIDE SEQUENCE [LARGE SCALE GENOMIC DNA]</scope>
    <source>
        <strain evidence="2 3">ACCC 02193</strain>
    </source>
</reference>
<organism evidence="2 3">
    <name type="scientific">Erwinia aeris</name>
    <dbReference type="NCBI Taxonomy" id="3239803"/>
    <lineage>
        <taxon>Bacteria</taxon>
        <taxon>Pseudomonadati</taxon>
        <taxon>Pseudomonadota</taxon>
        <taxon>Gammaproteobacteria</taxon>
        <taxon>Enterobacterales</taxon>
        <taxon>Erwiniaceae</taxon>
        <taxon>Erwinia</taxon>
    </lineage>
</organism>